<organism evidence="1 2">
    <name type="scientific">Nocardia nova SH22a</name>
    <dbReference type="NCBI Taxonomy" id="1415166"/>
    <lineage>
        <taxon>Bacteria</taxon>
        <taxon>Bacillati</taxon>
        <taxon>Actinomycetota</taxon>
        <taxon>Actinomycetes</taxon>
        <taxon>Mycobacteriales</taxon>
        <taxon>Nocardiaceae</taxon>
        <taxon>Nocardia</taxon>
    </lineage>
</organism>
<reference evidence="1 2" key="1">
    <citation type="journal article" date="2014" name="Appl. Environ. Microbiol.">
        <title>Insights into the Microbial Degradation of Rubber and Gutta-Percha by Analysis of the Complete Genome of Nocardia nova SH22a.</title>
        <authorList>
            <person name="Luo Q."/>
            <person name="Hiessl S."/>
            <person name="Poehlein A."/>
            <person name="Daniel R."/>
            <person name="Steinbuchel A."/>
        </authorList>
    </citation>
    <scope>NUCLEOTIDE SEQUENCE [LARGE SCALE GENOMIC DNA]</scope>
    <source>
        <strain evidence="1">SH22a</strain>
    </source>
</reference>
<evidence type="ECO:0000313" key="1">
    <source>
        <dbReference type="EMBL" id="AHH15474.1"/>
    </source>
</evidence>
<dbReference type="eggNOG" id="COG1233">
    <property type="taxonomic scope" value="Bacteria"/>
</dbReference>
<dbReference type="Gene3D" id="3.50.50.60">
    <property type="entry name" value="FAD/NAD(P)-binding domain"/>
    <property type="match status" value="1"/>
</dbReference>
<gene>
    <name evidence="1" type="ORF">NONO_c06660</name>
</gene>
<accession>W5T8M4</accession>
<dbReference type="Proteomes" id="UP000019150">
    <property type="component" value="Chromosome"/>
</dbReference>
<dbReference type="SUPFAM" id="SSF51905">
    <property type="entry name" value="FAD/NAD(P)-binding domain"/>
    <property type="match status" value="1"/>
</dbReference>
<protein>
    <submittedName>
        <fullName evidence="1">Putative dehydrogenase</fullName>
    </submittedName>
</protein>
<dbReference type="PANTHER" id="PTHR10668:SF105">
    <property type="entry name" value="DEHYDROGENASE-RELATED"/>
    <property type="match status" value="1"/>
</dbReference>
<dbReference type="RefSeq" id="WP_025347000.1">
    <property type="nucleotide sequence ID" value="NZ_CP006850.1"/>
</dbReference>
<sequence length="472" mass="50218">MTTALVVGGGPNGLAAAVALASEGVEVTVLEAADRVGGGARSSEAVVPGLLHDHCSAIHPMAVGSPFLAGLGLERYGLTWRLPEIDCVHPLDDGSAGVLYRSVERTAAGLGRDGSRWRLAFDRPVRRYDALSEDIMRPLLRVPHHPLTLARFGAPTVLPGSAFARLLRTEQARALFGGVAAHAFRPLDRPLTSAVGLGILTAGHRHGWAVAEGGSQSITNALVALLTDLGGKVETGVRVETAAQLPPADITMFDLAPDAVTRILGDRLPRRIRHAFNRFRRGPGAFKVDFAVEGGVPWTNPDARRAGTVHLAGTYRELAATEREIHAGRMPERPFVLVGQQYLADPKRSAGDVHPLWSYAHVPNGYPGDATEAIIAQIERFAPGFRERIVGQSIRRTTEMAAYNPNYVGGDIMTGAKDIRQLIFGPRTTLSPYTLGLPGHYICSAATPPGPGAHGMCGANAAHLALAELARR</sequence>
<dbReference type="HOGENOM" id="CLU_019327_1_1_11"/>
<dbReference type="KEGG" id="nno:NONO_c06660"/>
<dbReference type="InterPro" id="IPR036188">
    <property type="entry name" value="FAD/NAD-bd_sf"/>
</dbReference>
<proteinExistence type="predicted"/>
<name>W5T8M4_9NOCA</name>
<dbReference type="PANTHER" id="PTHR10668">
    <property type="entry name" value="PHYTOENE DEHYDROGENASE"/>
    <property type="match status" value="1"/>
</dbReference>
<keyword evidence="2" id="KW-1185">Reference proteome</keyword>
<dbReference type="Pfam" id="PF13450">
    <property type="entry name" value="NAD_binding_8"/>
    <property type="match status" value="1"/>
</dbReference>
<dbReference type="EMBL" id="CP006850">
    <property type="protein sequence ID" value="AHH15474.1"/>
    <property type="molecule type" value="Genomic_DNA"/>
</dbReference>
<dbReference type="STRING" id="1415166.NONO_c06660"/>
<dbReference type="AlphaFoldDB" id="W5T8M4"/>
<evidence type="ECO:0000313" key="2">
    <source>
        <dbReference type="Proteomes" id="UP000019150"/>
    </source>
</evidence>
<dbReference type="PATRIC" id="fig|1415166.3.peg.676"/>